<dbReference type="EMBL" id="BAABHB010000022">
    <property type="protein sequence ID" value="GAA4420653.1"/>
    <property type="molecule type" value="Genomic_DNA"/>
</dbReference>
<evidence type="ECO:0000313" key="1">
    <source>
        <dbReference type="EMBL" id="GAA4420653.1"/>
    </source>
</evidence>
<comment type="caution">
    <text evidence="1">The sequence shown here is derived from an EMBL/GenBank/DDBJ whole genome shotgun (WGS) entry which is preliminary data.</text>
</comment>
<dbReference type="InterPro" id="IPR006311">
    <property type="entry name" value="TAT_signal"/>
</dbReference>
<sequence length="918" mass="102281">MIKEPEDTVDGGYLSRRHFLKVAGITTLGSGFTGLPAIQANAVAIVSDPTDRIAGSSSAQWAIRELEKSLQARGVVVRRLANLSQAAGSDICLVVAGAQSALAQPILGAANLKIPAVAEALGLVSGKAAGRSVSLACGHDERGLVYALLELADRVQYEPQPVSALAIPKSIVERPANTVRSLTRLFVSEVEDKPWYNDREMWPHYLTMLAAQRYNRFNLSLGIGYDFLRNVTDAYFLFAYPFLLSVPGYNVRVPELSDAERDKNLAMLKFISEQTVARGMKFQLGLWMHGYEWLDSPTPNYTIAGLTPENHGAYCRDAVRALLQACPAISGVTFRVHGESGVNEGSYQFWKTVFEGVATCGRKVEIDMHSKGMDQTMIDSAVDTGLPITISPKYWAEHMGMPYHQADIRALEVPDPKKKTSTLMNLSEGSRSFMRYGYGDLLRENRPYDVVHRIWPGTQRLLLWGDPVTGAAHARAFSFSGSAGVELMEPLSFKGRRGTGIAGGRCGYSDATLEPRWDWEKYQYSLRVFGRLLYNPDAEPDTWQRYLRKQFGPGAGDVEQALANATRILPIVLTTHGTSAGNNTYWPEMYTNQPIVDPTINGNLTHLYDTPAPKVFGNVSPLDPQLFLAINAYVKELLKGDRSGKYTPVETAQWLEDYAAEADRHLKQAELKAAGRKSPEFRRMAIDVTMQIGLGRFFAGKFRAGVLYGIFEQTGDVDALKQALQQYRQARAVWADLANRARGVYKPDITVGERAFLRGHWLDRLPAMDQDIAAMATKLDQHKNSTASQDSRARLAVQEALGRPRQRVISCTHTPPLSYQVGQPIDVELSFEKMPAAARLYYRHVNQAERYESVDMQVVGQRYRATIPAAYTNSPYPLQYYFEFRENPTSTLLYPGFNKALTSQPYFMVRQSVITSRE</sequence>
<proteinExistence type="predicted"/>
<gene>
    <name evidence="1" type="ORF">GCM10023187_56060</name>
</gene>
<protein>
    <recommendedName>
        <fullName evidence="3">Tat (Twin-arginine translocation) pathway signal sequence</fullName>
    </recommendedName>
</protein>
<dbReference type="Proteomes" id="UP001500936">
    <property type="component" value="Unassembled WGS sequence"/>
</dbReference>
<name>A0ABP8L1Q5_9BACT</name>
<accession>A0ABP8L1Q5</accession>
<keyword evidence="2" id="KW-1185">Reference proteome</keyword>
<organism evidence="1 2">
    <name type="scientific">Nibrella viscosa</name>
    <dbReference type="NCBI Taxonomy" id="1084524"/>
    <lineage>
        <taxon>Bacteria</taxon>
        <taxon>Pseudomonadati</taxon>
        <taxon>Bacteroidota</taxon>
        <taxon>Cytophagia</taxon>
        <taxon>Cytophagales</taxon>
        <taxon>Spirosomataceae</taxon>
        <taxon>Nibrella</taxon>
    </lineage>
</organism>
<dbReference type="PROSITE" id="PS51318">
    <property type="entry name" value="TAT"/>
    <property type="match status" value="1"/>
</dbReference>
<reference evidence="2" key="1">
    <citation type="journal article" date="2019" name="Int. J. Syst. Evol. Microbiol.">
        <title>The Global Catalogue of Microorganisms (GCM) 10K type strain sequencing project: providing services to taxonomists for standard genome sequencing and annotation.</title>
        <authorList>
            <consortium name="The Broad Institute Genomics Platform"/>
            <consortium name="The Broad Institute Genome Sequencing Center for Infectious Disease"/>
            <person name="Wu L."/>
            <person name="Ma J."/>
        </authorList>
    </citation>
    <scope>NUCLEOTIDE SEQUENCE [LARGE SCALE GENOMIC DNA]</scope>
    <source>
        <strain evidence="2">JCM 17925</strain>
    </source>
</reference>
<evidence type="ECO:0008006" key="3">
    <source>
        <dbReference type="Google" id="ProtNLM"/>
    </source>
</evidence>
<evidence type="ECO:0000313" key="2">
    <source>
        <dbReference type="Proteomes" id="UP001500936"/>
    </source>
</evidence>